<evidence type="ECO:0000313" key="2">
    <source>
        <dbReference type="Proteomes" id="UP001060085"/>
    </source>
</evidence>
<sequence length="193" mass="21492">MATQLHYPQALPLSIPLSISFIVSSVQLSGRNPTQIFTVTNPSSVILPCPTPKAPSSLMSSPPYLLLPAHVCLDEIFWKNIKKVETLPSQPLNIKEVAMKWRKRLASRVLPKGPTRRKSVTKRTEPDLNPRESENEAVSNSLERETVATPPLRQGSPTNEGHSNKFIIPIRRLEKKKAQIIYSGGRKEGLPDT</sequence>
<keyword evidence="2" id="KW-1185">Reference proteome</keyword>
<protein>
    <submittedName>
        <fullName evidence="1">Uncharacterized protein</fullName>
    </submittedName>
</protein>
<evidence type="ECO:0000313" key="1">
    <source>
        <dbReference type="EMBL" id="KAI5674337.1"/>
    </source>
</evidence>
<reference evidence="2" key="1">
    <citation type="journal article" date="2023" name="Nat. Plants">
        <title>Single-cell RNA sequencing provides a high-resolution roadmap for understanding the multicellular compartmentation of specialized metabolism.</title>
        <authorList>
            <person name="Sun S."/>
            <person name="Shen X."/>
            <person name="Li Y."/>
            <person name="Li Y."/>
            <person name="Wang S."/>
            <person name="Li R."/>
            <person name="Zhang H."/>
            <person name="Shen G."/>
            <person name="Guo B."/>
            <person name="Wei J."/>
            <person name="Xu J."/>
            <person name="St-Pierre B."/>
            <person name="Chen S."/>
            <person name="Sun C."/>
        </authorList>
    </citation>
    <scope>NUCLEOTIDE SEQUENCE [LARGE SCALE GENOMIC DNA]</scope>
</reference>
<dbReference type="Proteomes" id="UP001060085">
    <property type="component" value="Linkage Group LG03"/>
</dbReference>
<dbReference type="EMBL" id="CM044703">
    <property type="protein sequence ID" value="KAI5674337.1"/>
    <property type="molecule type" value="Genomic_DNA"/>
</dbReference>
<organism evidence="1 2">
    <name type="scientific">Catharanthus roseus</name>
    <name type="common">Madagascar periwinkle</name>
    <name type="synonym">Vinca rosea</name>
    <dbReference type="NCBI Taxonomy" id="4058"/>
    <lineage>
        <taxon>Eukaryota</taxon>
        <taxon>Viridiplantae</taxon>
        <taxon>Streptophyta</taxon>
        <taxon>Embryophyta</taxon>
        <taxon>Tracheophyta</taxon>
        <taxon>Spermatophyta</taxon>
        <taxon>Magnoliopsida</taxon>
        <taxon>eudicotyledons</taxon>
        <taxon>Gunneridae</taxon>
        <taxon>Pentapetalae</taxon>
        <taxon>asterids</taxon>
        <taxon>lamiids</taxon>
        <taxon>Gentianales</taxon>
        <taxon>Apocynaceae</taxon>
        <taxon>Rauvolfioideae</taxon>
        <taxon>Vinceae</taxon>
        <taxon>Catharanthinae</taxon>
        <taxon>Catharanthus</taxon>
    </lineage>
</organism>
<accession>A0ACC0BP21</accession>
<name>A0ACC0BP21_CATRO</name>
<comment type="caution">
    <text evidence="1">The sequence shown here is derived from an EMBL/GenBank/DDBJ whole genome shotgun (WGS) entry which is preliminary data.</text>
</comment>
<proteinExistence type="predicted"/>
<gene>
    <name evidence="1" type="ORF">M9H77_14701</name>
</gene>